<evidence type="ECO:0000256" key="3">
    <source>
        <dbReference type="ARBA" id="ARBA00022801"/>
    </source>
</evidence>
<dbReference type="PANTHER" id="PTHR46017">
    <property type="entry name" value="ALPHA-MANNOSIDASE 2C1"/>
    <property type="match status" value="1"/>
</dbReference>
<name>A0A7T0LL96_9ACTO</name>
<dbReference type="SUPFAM" id="SSF74650">
    <property type="entry name" value="Galactose mutarotase-like"/>
    <property type="match status" value="1"/>
</dbReference>
<keyword evidence="3" id="KW-0378">Hydrolase</keyword>
<dbReference type="Pfam" id="PF09261">
    <property type="entry name" value="Alpha-mann_mid"/>
    <property type="match status" value="1"/>
</dbReference>
<dbReference type="InterPro" id="IPR054723">
    <property type="entry name" value="Ams1-like_N"/>
</dbReference>
<keyword evidence="8" id="KW-1185">Reference proteome</keyword>
<dbReference type="EMBL" id="CP063989">
    <property type="protein sequence ID" value="QPL05516.1"/>
    <property type="molecule type" value="Genomic_DNA"/>
</dbReference>
<dbReference type="GO" id="GO:0046872">
    <property type="term" value="F:metal ion binding"/>
    <property type="evidence" value="ECO:0007669"/>
    <property type="project" value="UniProtKB-KW"/>
</dbReference>
<dbReference type="FunFam" id="1.20.1270.50:FF:000004">
    <property type="entry name" value="alpha-mannosidase 2C1 isoform X1"/>
    <property type="match status" value="1"/>
</dbReference>
<keyword evidence="4" id="KW-0326">Glycosidase</keyword>
<dbReference type="InterPro" id="IPR011330">
    <property type="entry name" value="Glyco_hydro/deAcase_b/a-brl"/>
</dbReference>
<dbReference type="CDD" id="cd10789">
    <property type="entry name" value="GH38N_AMII_ER_cytosolic"/>
    <property type="match status" value="1"/>
</dbReference>
<gene>
    <name evidence="7" type="ORF">ID810_00480</name>
</gene>
<evidence type="ECO:0000256" key="4">
    <source>
        <dbReference type="ARBA" id="ARBA00023295"/>
    </source>
</evidence>
<dbReference type="RefSeq" id="WP_166857599.1">
    <property type="nucleotide sequence ID" value="NZ_CP063989.1"/>
</dbReference>
<dbReference type="InterPro" id="IPR027291">
    <property type="entry name" value="Glyco_hydro_38_N_sf"/>
</dbReference>
<dbReference type="SUPFAM" id="SSF88688">
    <property type="entry name" value="Families 57/38 glycoside transferase middle domain"/>
    <property type="match status" value="1"/>
</dbReference>
<dbReference type="InterPro" id="IPR011682">
    <property type="entry name" value="Glyco_hydro_38_C"/>
</dbReference>
<feature type="domain" description="Glycoside hydrolase family 38 central" evidence="6">
    <location>
        <begin position="532"/>
        <end position="613"/>
    </location>
</feature>
<dbReference type="PANTHER" id="PTHR46017:SF1">
    <property type="entry name" value="ALPHA-MANNOSIDASE 2C1"/>
    <property type="match status" value="1"/>
</dbReference>
<dbReference type="Proteomes" id="UP000594637">
    <property type="component" value="Chromosome"/>
</dbReference>
<feature type="compositionally biased region" description="Basic and acidic residues" evidence="5">
    <location>
        <begin position="1121"/>
        <end position="1135"/>
    </location>
</feature>
<dbReference type="SUPFAM" id="SSF88713">
    <property type="entry name" value="Glycoside hydrolase/deacetylase"/>
    <property type="match status" value="1"/>
</dbReference>
<evidence type="ECO:0000256" key="5">
    <source>
        <dbReference type="SAM" id="MobiDB-lite"/>
    </source>
</evidence>
<evidence type="ECO:0000313" key="7">
    <source>
        <dbReference type="EMBL" id="QPL05516.1"/>
    </source>
</evidence>
<reference evidence="7 8" key="1">
    <citation type="submission" date="2020-11" db="EMBL/GenBank/DDBJ databases">
        <title>Actinomyces sp. ZJ750.</title>
        <authorList>
            <person name="Zhou J."/>
        </authorList>
    </citation>
    <scope>NUCLEOTIDE SEQUENCE [LARGE SCALE GENOMIC DNA]</scope>
    <source>
        <strain evidence="7 8">ZJ750</strain>
    </source>
</reference>
<evidence type="ECO:0000313" key="8">
    <source>
        <dbReference type="Proteomes" id="UP000594637"/>
    </source>
</evidence>
<proteinExistence type="inferred from homology"/>
<dbReference type="GO" id="GO:0009313">
    <property type="term" value="P:oligosaccharide catabolic process"/>
    <property type="evidence" value="ECO:0007669"/>
    <property type="project" value="TreeGrafter"/>
</dbReference>
<dbReference type="InterPro" id="IPR000602">
    <property type="entry name" value="Glyco_hydro_38_N"/>
</dbReference>
<sequence length="1145" mass="123833">MHDNRPMLLKHIDRILTERLYPAATRTVRQVETAYWALTDAVGPVAGVPGAGEPVPFAQARQAEYTPCDLPLRWGPPWGTTWFRLRVRVPEALRERHLELDLDLGWADHSPGFQCEGLVLTPAGRALKAVNPRNRWVPVTSDLLDADGTLELYLEAASNPLLLDIHPFLPTDDGARATQGHEPIYTFTTADLVQVHDQVRALAADVDVLLGLARTLPEDSPRGWTVLLGTSQALDQLDLADVPGSAERVRALLAPLLAVPAAPDSIRLGAVGHAHIDSAWLWPVRETRRKVVRTMANVLRLLEDGAPMVFALPAAQHLAWLQQDAPEVFARVKEQVAAGRIVPVGGSWVEPDAVLPSGESLARQLTEGTAFFREELGAQCHEIWLPDSFGYSGSLPQIAHLAGYDNFLTQKISWNQVDVFPHHTLWWEGIDGTRIFTHFPPADTYGAEVSAEQLRHAEVNFKDKGRASTELFLYGYGDGGGGPTREMVERVERVADLAGMPRTRHTTPQEFFTQARQEYPDAPVWVGELYLEKHRGTLTTQAATKRANRRAEAALREAETWRTTAWARGLLADDAYPAAHLHELWRTTLLCQFHDILPGSSIAWAYEDALAELGRVIESCQALTAVAQHALVSGVPASCPREHVGVGPTSGGAGVRSSSDGAVPSPEGTVPPSDGVGVRSTLDGAVPPTDGTVPMSDGVASPSSADAPGPQPTGQAHRVVFNTAPVSRRVAGVTVPPLGGALLPAGGRDEARACHASREGAGAQLGNGLVETRLDATGAVTSLVVAGRDVVPPGARFGVLQLANDFPNEWDAWDLDPFYRSSLRDLEGQLRDVHVDAAGARAEVDVAFGRSRARLTWSLTPGSEQLDLRVRVFWQESEKVLKLALPVDVHAHDAAYGSQYGHLRRPTHENTSWDAHRFEVCAHKWLHVGEAGHGVGVANSGTYGWDLTRHPRPGGGTWTLVRATLLRAPRFPDPQADRGEHELCFAITGGETVSTVRDAAYRLDLPTQELALPAGTQVGPRLAAALAPLVRVEGAVLESLHLADPEPGQESAVLVRVYEPDGARRRVTLYAPELAGAVGADLHGRPSASLGVQVEPTSTEGVWSFELHPFGVATIRLRRRTGGEARPSERRRAGAPERWGAGGEV</sequence>
<dbReference type="GO" id="GO:0006013">
    <property type="term" value="P:mannose metabolic process"/>
    <property type="evidence" value="ECO:0007669"/>
    <property type="project" value="InterPro"/>
</dbReference>
<dbReference type="SMART" id="SM00872">
    <property type="entry name" value="Alpha-mann_mid"/>
    <property type="match status" value="1"/>
</dbReference>
<evidence type="ECO:0000256" key="2">
    <source>
        <dbReference type="ARBA" id="ARBA00022723"/>
    </source>
</evidence>
<dbReference type="InterPro" id="IPR028995">
    <property type="entry name" value="Glyco_hydro_57/38_cen_sf"/>
</dbReference>
<evidence type="ECO:0000259" key="6">
    <source>
        <dbReference type="SMART" id="SM00872"/>
    </source>
</evidence>
<dbReference type="GO" id="GO:0030246">
    <property type="term" value="F:carbohydrate binding"/>
    <property type="evidence" value="ECO:0007669"/>
    <property type="project" value="InterPro"/>
</dbReference>
<accession>A0A7T0LL96</accession>
<feature type="region of interest" description="Disordered" evidence="5">
    <location>
        <begin position="643"/>
        <end position="716"/>
    </location>
</feature>
<comment type="similarity">
    <text evidence="1">Belongs to the glycosyl hydrolase 38 family.</text>
</comment>
<dbReference type="KEGG" id="arep:ID810_00480"/>
<dbReference type="Pfam" id="PF22907">
    <property type="entry name" value="Ams1-like_1st"/>
    <property type="match status" value="1"/>
</dbReference>
<dbReference type="Gene3D" id="2.70.98.30">
    <property type="entry name" value="Golgi alpha-mannosidase II, domain 4"/>
    <property type="match status" value="1"/>
</dbReference>
<keyword evidence="2" id="KW-0479">Metal-binding</keyword>
<dbReference type="InterPro" id="IPR011013">
    <property type="entry name" value="Gal_mutarotase_sf_dom"/>
</dbReference>
<protein>
    <submittedName>
        <fullName evidence="7">Alpha-mannosidase</fullName>
    </submittedName>
</protein>
<dbReference type="InterPro" id="IPR037094">
    <property type="entry name" value="Glyco_hydro_38_cen_sf"/>
</dbReference>
<evidence type="ECO:0000256" key="1">
    <source>
        <dbReference type="ARBA" id="ARBA00009792"/>
    </source>
</evidence>
<organism evidence="7 8">
    <name type="scientific">Actinomyces respiraculi</name>
    <dbReference type="NCBI Taxonomy" id="2744574"/>
    <lineage>
        <taxon>Bacteria</taxon>
        <taxon>Bacillati</taxon>
        <taxon>Actinomycetota</taxon>
        <taxon>Actinomycetes</taxon>
        <taxon>Actinomycetales</taxon>
        <taxon>Actinomycetaceae</taxon>
        <taxon>Actinomyces</taxon>
    </lineage>
</organism>
<dbReference type="Pfam" id="PF07748">
    <property type="entry name" value="Glyco_hydro_38C"/>
    <property type="match status" value="1"/>
</dbReference>
<dbReference type="Gene3D" id="3.20.110.10">
    <property type="entry name" value="Glycoside hydrolase 38, N terminal domain"/>
    <property type="match status" value="1"/>
</dbReference>
<dbReference type="FunFam" id="3.20.110.10:FF:000002">
    <property type="entry name" value="alpha-mannosidase 2C1 isoform X1"/>
    <property type="match status" value="1"/>
</dbReference>
<dbReference type="InterPro" id="IPR015341">
    <property type="entry name" value="Glyco_hydro_38_cen"/>
</dbReference>
<dbReference type="Gene3D" id="1.20.1270.50">
    <property type="entry name" value="Glycoside hydrolase family 38, central domain"/>
    <property type="match status" value="1"/>
</dbReference>
<dbReference type="GO" id="GO:0004559">
    <property type="term" value="F:alpha-mannosidase activity"/>
    <property type="evidence" value="ECO:0007669"/>
    <property type="project" value="InterPro"/>
</dbReference>
<dbReference type="AlphaFoldDB" id="A0A7T0LL96"/>
<feature type="region of interest" description="Disordered" evidence="5">
    <location>
        <begin position="1121"/>
        <end position="1145"/>
    </location>
</feature>
<dbReference type="Pfam" id="PF01074">
    <property type="entry name" value="Glyco_hydro_38N"/>
    <property type="match status" value="1"/>
</dbReference>